<dbReference type="GO" id="GO:0016887">
    <property type="term" value="F:ATP hydrolysis activity"/>
    <property type="evidence" value="ECO:0007669"/>
    <property type="project" value="InterPro"/>
</dbReference>
<keyword evidence="5" id="KW-0547">Nucleotide-binding</keyword>
<evidence type="ECO:0000256" key="5">
    <source>
        <dbReference type="ARBA" id="ARBA00022741"/>
    </source>
</evidence>
<dbReference type="InterPro" id="IPR036640">
    <property type="entry name" value="ABC1_TM_sf"/>
</dbReference>
<evidence type="ECO:0000256" key="9">
    <source>
        <dbReference type="SAM" id="Phobius"/>
    </source>
</evidence>
<dbReference type="Gene3D" id="3.40.50.300">
    <property type="entry name" value="P-loop containing nucleotide triphosphate hydrolases"/>
    <property type="match status" value="1"/>
</dbReference>
<feature type="domain" description="ABC transporter" evidence="10">
    <location>
        <begin position="370"/>
        <end position="607"/>
    </location>
</feature>
<sequence length="614" mass="69079">MAKEEKVKTASHTGHYKVDDFWGTIKRLGIYLSYRKWGFLLVAFVSITATIFQTLSPQVLGQATTIIYEGINQGRQLVNGQMRYPIDFDALKRVIMIVVVMYIVSATFRYLQGFFLSKLAARVIRDIRQDMRDKLNRLSIKTVDRIPNGEILSRAVNDMENVAMSLQQTIAQLLMSTTIFIGTVYMMFSISPLLSVLGISSALLGFVIIAVITPKSQKQFALQQKLQGQLNGYIEENYAGQLENKAFNQEEAKLAIFKDKSQEYYEASWKAQLLSGLLTPLMNVAKSIGYVLVAVVGGIKVANGSLPLGDVQAMLQYANMLSQPLKQTAQMVNQIQRMTTSAERIFAFLDMDEMENPSSQLPVLDTDDKMTFDHVQFGYEPGEENLLMTDFNLKVKPGEMIAIVGPTGAGKSTLINLIERFYEVSGGSIKLEGKDIRDYDKETLRNRMGMVLQDTWLFKGTIRENIKYGAHREVNDKEMVEAAQLAHADTFIRKLPHGYDTIINEDASNISQGQRQLLTITRAFISDPEILILDEATSSIDTRTEILIQRAMAKLRHGRTSFVVAHRLSTIKDADQIIVLSHGEVLETGTHESLLNQQGFYYDLYQSQFSNASE</sequence>
<dbReference type="InterPro" id="IPR039421">
    <property type="entry name" value="Type_1_exporter"/>
</dbReference>
<evidence type="ECO:0000256" key="3">
    <source>
        <dbReference type="ARBA" id="ARBA00022475"/>
    </source>
</evidence>
<dbReference type="GO" id="GO:0015421">
    <property type="term" value="F:ABC-type oligopeptide transporter activity"/>
    <property type="evidence" value="ECO:0007669"/>
    <property type="project" value="TreeGrafter"/>
</dbReference>
<dbReference type="SMART" id="SM00382">
    <property type="entry name" value="AAA"/>
    <property type="match status" value="1"/>
</dbReference>
<keyword evidence="4 9" id="KW-0812">Transmembrane</keyword>
<dbReference type="Proteomes" id="UP000243884">
    <property type="component" value="Unassembled WGS sequence"/>
</dbReference>
<dbReference type="CDD" id="cd03254">
    <property type="entry name" value="ABCC_Glucan_exporter_like"/>
    <property type="match status" value="1"/>
</dbReference>
<accession>A0A1W1YDV2</accession>
<dbReference type="Pfam" id="PF00005">
    <property type="entry name" value="ABC_tran"/>
    <property type="match status" value="1"/>
</dbReference>
<feature type="transmembrane region" description="Helical" evidence="9">
    <location>
        <begin position="90"/>
        <end position="111"/>
    </location>
</feature>
<dbReference type="SUPFAM" id="SSF90123">
    <property type="entry name" value="ABC transporter transmembrane region"/>
    <property type="match status" value="1"/>
</dbReference>
<dbReference type="CDD" id="cd18547">
    <property type="entry name" value="ABC_6TM_Tm288_like"/>
    <property type="match status" value="1"/>
</dbReference>
<feature type="domain" description="ABC transmembrane type-1" evidence="11">
    <location>
        <begin position="40"/>
        <end position="337"/>
    </location>
</feature>
<evidence type="ECO:0000256" key="1">
    <source>
        <dbReference type="ARBA" id="ARBA00004651"/>
    </source>
</evidence>
<keyword evidence="3" id="KW-1003">Cell membrane</keyword>
<evidence type="ECO:0000256" key="8">
    <source>
        <dbReference type="ARBA" id="ARBA00023136"/>
    </source>
</evidence>
<keyword evidence="6 12" id="KW-0067">ATP-binding</keyword>
<dbReference type="GO" id="GO:0005524">
    <property type="term" value="F:ATP binding"/>
    <property type="evidence" value="ECO:0007669"/>
    <property type="project" value="UniProtKB-KW"/>
</dbReference>
<reference evidence="13" key="1">
    <citation type="submission" date="2017-04" db="EMBL/GenBank/DDBJ databases">
        <authorList>
            <person name="Varghese N."/>
            <person name="Submissions S."/>
        </authorList>
    </citation>
    <scope>NUCLEOTIDE SEQUENCE [LARGE SCALE GENOMIC DNA]</scope>
    <source>
        <strain evidence="13">DSM 21500</strain>
    </source>
</reference>
<dbReference type="Gene3D" id="1.20.1560.10">
    <property type="entry name" value="ABC transporter type 1, transmembrane domain"/>
    <property type="match status" value="1"/>
</dbReference>
<dbReference type="SUPFAM" id="SSF52540">
    <property type="entry name" value="P-loop containing nucleoside triphosphate hydrolases"/>
    <property type="match status" value="1"/>
</dbReference>
<evidence type="ECO:0000256" key="7">
    <source>
        <dbReference type="ARBA" id="ARBA00022989"/>
    </source>
</evidence>
<dbReference type="InterPro" id="IPR003593">
    <property type="entry name" value="AAA+_ATPase"/>
</dbReference>
<dbReference type="AlphaFoldDB" id="A0A1W1YDV2"/>
<comment type="subcellular location">
    <subcellularLocation>
        <location evidence="1">Cell membrane</location>
        <topology evidence="1">Multi-pass membrane protein</topology>
    </subcellularLocation>
</comment>
<dbReference type="EMBL" id="FWXK01000002">
    <property type="protein sequence ID" value="SMC34325.1"/>
    <property type="molecule type" value="Genomic_DNA"/>
</dbReference>
<feature type="transmembrane region" description="Helical" evidence="9">
    <location>
        <begin position="37"/>
        <end position="55"/>
    </location>
</feature>
<evidence type="ECO:0000256" key="4">
    <source>
        <dbReference type="ARBA" id="ARBA00022692"/>
    </source>
</evidence>
<keyword evidence="2" id="KW-0813">Transport</keyword>
<keyword evidence="13" id="KW-1185">Reference proteome</keyword>
<evidence type="ECO:0000256" key="2">
    <source>
        <dbReference type="ARBA" id="ARBA00022448"/>
    </source>
</evidence>
<keyword evidence="8 9" id="KW-0472">Membrane</keyword>
<dbReference type="PANTHER" id="PTHR43394:SF1">
    <property type="entry name" value="ATP-BINDING CASSETTE SUB-FAMILY B MEMBER 10, MITOCHONDRIAL"/>
    <property type="match status" value="1"/>
</dbReference>
<name>A0A1W1YDV2_9LACT</name>
<evidence type="ECO:0000256" key="6">
    <source>
        <dbReference type="ARBA" id="ARBA00022840"/>
    </source>
</evidence>
<dbReference type="PANTHER" id="PTHR43394">
    <property type="entry name" value="ATP-DEPENDENT PERMEASE MDL1, MITOCHONDRIAL"/>
    <property type="match status" value="1"/>
</dbReference>
<evidence type="ECO:0000259" key="11">
    <source>
        <dbReference type="PROSITE" id="PS50929"/>
    </source>
</evidence>
<dbReference type="PROSITE" id="PS50929">
    <property type="entry name" value="ABC_TM1F"/>
    <property type="match status" value="1"/>
</dbReference>
<dbReference type="STRING" id="371602.SAMN04487984_0618"/>
<dbReference type="InterPro" id="IPR011527">
    <property type="entry name" value="ABC1_TM_dom"/>
</dbReference>
<organism evidence="12 13">
    <name type="scientific">Aerococcus suis</name>
    <dbReference type="NCBI Taxonomy" id="371602"/>
    <lineage>
        <taxon>Bacteria</taxon>
        <taxon>Bacillati</taxon>
        <taxon>Bacillota</taxon>
        <taxon>Bacilli</taxon>
        <taxon>Lactobacillales</taxon>
        <taxon>Aerococcaceae</taxon>
        <taxon>Aerococcus</taxon>
    </lineage>
</organism>
<dbReference type="InterPro" id="IPR003439">
    <property type="entry name" value="ABC_transporter-like_ATP-bd"/>
</dbReference>
<evidence type="ECO:0000313" key="12">
    <source>
        <dbReference type="EMBL" id="SMC34325.1"/>
    </source>
</evidence>
<dbReference type="PROSITE" id="PS50893">
    <property type="entry name" value="ABC_TRANSPORTER_2"/>
    <property type="match status" value="1"/>
</dbReference>
<feature type="transmembrane region" description="Helical" evidence="9">
    <location>
        <begin position="194"/>
        <end position="213"/>
    </location>
</feature>
<dbReference type="FunFam" id="1.20.1560.10:FF:000011">
    <property type="entry name" value="Multidrug ABC transporter ATP-binding protein"/>
    <property type="match status" value="1"/>
</dbReference>
<evidence type="ECO:0000259" key="10">
    <source>
        <dbReference type="PROSITE" id="PS50893"/>
    </source>
</evidence>
<gene>
    <name evidence="12" type="ORF">SAMN04487984_0618</name>
</gene>
<proteinExistence type="predicted"/>
<dbReference type="Pfam" id="PF00664">
    <property type="entry name" value="ABC_membrane"/>
    <property type="match status" value="1"/>
</dbReference>
<evidence type="ECO:0000313" key="13">
    <source>
        <dbReference type="Proteomes" id="UP000243884"/>
    </source>
</evidence>
<keyword evidence="7 9" id="KW-1133">Transmembrane helix</keyword>
<protein>
    <submittedName>
        <fullName evidence="12">ATP-binding cassette, subfamily B</fullName>
    </submittedName>
</protein>
<dbReference type="InterPro" id="IPR027417">
    <property type="entry name" value="P-loop_NTPase"/>
</dbReference>
<dbReference type="RefSeq" id="WP_234983510.1">
    <property type="nucleotide sequence ID" value="NZ_FWXK01000002.1"/>
</dbReference>
<dbReference type="GO" id="GO:0005886">
    <property type="term" value="C:plasma membrane"/>
    <property type="evidence" value="ECO:0007669"/>
    <property type="project" value="UniProtKB-SubCell"/>
</dbReference>
<dbReference type="FunFam" id="3.40.50.300:FF:000287">
    <property type="entry name" value="Multidrug ABC transporter ATP-binding protein"/>
    <property type="match status" value="1"/>
</dbReference>